<proteinExistence type="predicted"/>
<evidence type="ECO:0000313" key="2">
    <source>
        <dbReference type="Proteomes" id="UP000887578"/>
    </source>
</evidence>
<feature type="region of interest" description="Disordered" evidence="1">
    <location>
        <begin position="163"/>
        <end position="216"/>
    </location>
</feature>
<name>A0A914QZW6_9BILA</name>
<organism evidence="2 3">
    <name type="scientific">Panagrolaimus davidi</name>
    <dbReference type="NCBI Taxonomy" id="227884"/>
    <lineage>
        <taxon>Eukaryota</taxon>
        <taxon>Metazoa</taxon>
        <taxon>Ecdysozoa</taxon>
        <taxon>Nematoda</taxon>
        <taxon>Chromadorea</taxon>
        <taxon>Rhabditida</taxon>
        <taxon>Tylenchina</taxon>
        <taxon>Panagrolaimomorpha</taxon>
        <taxon>Panagrolaimoidea</taxon>
        <taxon>Panagrolaimidae</taxon>
        <taxon>Panagrolaimus</taxon>
    </lineage>
</organism>
<protein>
    <submittedName>
        <fullName evidence="3">Uncharacterized protein</fullName>
    </submittedName>
</protein>
<dbReference type="WBParaSite" id="PDA_v2.g9718.t1">
    <property type="protein sequence ID" value="PDA_v2.g9718.t1"/>
    <property type="gene ID" value="PDA_v2.g9718"/>
</dbReference>
<evidence type="ECO:0000313" key="3">
    <source>
        <dbReference type="WBParaSite" id="PDA_v2.g9718.t1"/>
    </source>
</evidence>
<dbReference type="Proteomes" id="UP000887578">
    <property type="component" value="Unplaced"/>
</dbReference>
<feature type="compositionally biased region" description="Basic and acidic residues" evidence="1">
    <location>
        <begin position="175"/>
        <end position="206"/>
    </location>
</feature>
<keyword evidence="2" id="KW-1185">Reference proteome</keyword>
<evidence type="ECO:0000256" key="1">
    <source>
        <dbReference type="SAM" id="MobiDB-lite"/>
    </source>
</evidence>
<sequence length="258" mass="29376">MPSDLKSFETLRIQLKKPVGQEPMYRLANIADTDKSFTISSPKFRLITRTDNVECPSKGCITELSAAQPKSQSSILYLTNIIGKMIPPGFQHIESSTRLYCAIVAGDCGATVPIYRYYKFLPNGLYHAYSTNEDIEIAGYVREPQPLCYGWQTLTTEQLRAEGLEGSGEEEDFSSEEKVQVTDEEKEEEKKEEFKMMREVCDDKTPPKPSSMKSLNVYVNDKTGALKDHYYTTKVPTPEEQKNSENEFYGYKIDEVCF</sequence>
<accession>A0A914QZW6</accession>
<dbReference type="AlphaFoldDB" id="A0A914QZW6"/>
<reference evidence="3" key="1">
    <citation type="submission" date="2022-11" db="UniProtKB">
        <authorList>
            <consortium name="WormBaseParasite"/>
        </authorList>
    </citation>
    <scope>IDENTIFICATION</scope>
</reference>